<dbReference type="Pfam" id="PF00862">
    <property type="entry name" value="GT-B_Sucrose_synth"/>
    <property type="match status" value="1"/>
</dbReference>
<evidence type="ECO:0000256" key="5">
    <source>
        <dbReference type="ARBA" id="ARBA00024883"/>
    </source>
</evidence>
<dbReference type="Gene3D" id="3.40.50.2000">
    <property type="entry name" value="Glycogen Phosphorylase B"/>
    <property type="match status" value="2"/>
</dbReference>
<feature type="domain" description="Glycosyl transferase family 1" evidence="8">
    <location>
        <begin position="564"/>
        <end position="743"/>
    </location>
</feature>
<name>A0AAW1QRE8_9CHLO</name>
<feature type="region of interest" description="Disordered" evidence="7">
    <location>
        <begin position="161"/>
        <end position="194"/>
    </location>
</feature>
<dbReference type="SUPFAM" id="SSF53756">
    <property type="entry name" value="UDP-Glycosyltransferase/glycogen phosphorylase"/>
    <property type="match status" value="1"/>
</dbReference>
<evidence type="ECO:0000259" key="8">
    <source>
        <dbReference type="Pfam" id="PF00534"/>
    </source>
</evidence>
<keyword evidence="11" id="KW-1185">Reference proteome</keyword>
<dbReference type="InterPro" id="IPR001296">
    <property type="entry name" value="Glyco_trans_1"/>
</dbReference>
<dbReference type="GO" id="GO:0046524">
    <property type="term" value="F:sucrose-phosphate synthase activity"/>
    <property type="evidence" value="ECO:0007669"/>
    <property type="project" value="UniProtKB-EC"/>
</dbReference>
<dbReference type="InterPro" id="IPR044161">
    <property type="entry name" value="SPS"/>
</dbReference>
<dbReference type="Pfam" id="PF00534">
    <property type="entry name" value="Glycos_transf_1"/>
    <property type="match status" value="1"/>
</dbReference>
<organism evidence="10 11">
    <name type="scientific">[Myrmecia] bisecta</name>
    <dbReference type="NCBI Taxonomy" id="41462"/>
    <lineage>
        <taxon>Eukaryota</taxon>
        <taxon>Viridiplantae</taxon>
        <taxon>Chlorophyta</taxon>
        <taxon>core chlorophytes</taxon>
        <taxon>Trebouxiophyceae</taxon>
        <taxon>Trebouxiales</taxon>
        <taxon>Trebouxiaceae</taxon>
        <taxon>Myrmecia</taxon>
    </lineage>
</organism>
<evidence type="ECO:0000256" key="4">
    <source>
        <dbReference type="ARBA" id="ARBA00022679"/>
    </source>
</evidence>
<evidence type="ECO:0000313" key="10">
    <source>
        <dbReference type="EMBL" id="KAK9824003.1"/>
    </source>
</evidence>
<dbReference type="InterPro" id="IPR000368">
    <property type="entry name" value="Sucrose_synth_GT-B1"/>
</dbReference>
<evidence type="ECO:0000259" key="9">
    <source>
        <dbReference type="Pfam" id="PF00862"/>
    </source>
</evidence>
<comment type="catalytic activity">
    <reaction evidence="6">
        <text>beta-D-fructose 6-phosphate + UDP-alpha-D-glucose = sucrose 6(F)-phosphate + UDP + H(+)</text>
        <dbReference type="Rhea" id="RHEA:22172"/>
        <dbReference type="ChEBI" id="CHEBI:15378"/>
        <dbReference type="ChEBI" id="CHEBI:57634"/>
        <dbReference type="ChEBI" id="CHEBI:57723"/>
        <dbReference type="ChEBI" id="CHEBI:58223"/>
        <dbReference type="ChEBI" id="CHEBI:58885"/>
        <dbReference type="EC" id="2.4.1.14"/>
    </reaction>
</comment>
<sequence>MSESALNNGWVESYLEALLAAGLSTEYSKKPAESEKVDADRQIYSKYYVTQILQLGEEGIQDAWHKATSARHYGEKDARLEYLSWRVWFMKRNRERVRIEEGRRIANELVPDEAIMDEAAISDEEDRTPKAAIAALKEELKPSATKDALDGSHLSTISTQSLKTVTESAAGTPMAETPHTDLVSPRDSSPHGDPFEGRVDGLYVILISLHGLVRGDKMELGKDPDTGGQIKYVVELARAIARHPAVYRVDLLTRLIEDPKVDATYGVEEECILPGRAGEDSENNLGGAYIVRLPCGPRNQYLRKEKLWPHAREFADRGIAHAKRTINRLAENKTPCELYVIHGHYADAGEVAAMMSCTLNVDMVMTGHSLGRNKLEHLLASGTMSKAEIESTYKISRRIEGEERGLESAMMVFTSTEQEIVEQWGLYDGYDRELQPVLRARHKNGRHMPLMKVLRARHKNGRHMPLMKVIPPGLDFSALKVDLPEDPAIKELQQIQPVFNTGASPRASESPRASLGLQKGKSGIPRNASYSTLASEVSDVSRYDHGAGVTTIRDAKEDPPIWAEIARFLRNPRKPVILAMSRPDAKKNITTLVKAFGEDRTLRKLANLVLIMGNRENIDSMASGSQKILNQVLKLIDMHDLYGSVAYPKKHAQSDISDIYRLPFATRGIFTNVALQEPFGLTVIEAAAHGVPTVATKNGGPVDIMTTLHHGLLVDPNSSKDIAQALLKILTNAELWDEMSHNGVKNIMAYSWPSHCKKYLEAIEAEKRFFKRHKRRPHRLSGSWDHRSQLPTAASGGGFSGRQDRGHAAFAMMDRMFSTPNPDVMMGKRLQRSGPSGGSFGGERPTDDMAVTDHKEEHIEGGACQAVGRKHLVAVQYDGPFRTKAVAQALSELLASSAGAKGEVGVGVASMSGFDETFKELQGAGVDMAALDFIICHGGSDIWLARAQEGKAVEWSADEAWEELIEFRWDRASLQRLLTKLVSAPSLISAQSTGTKGLHLVKALGNLPEQQQKGIHPHHVAMELDGEAKQILGGGKQGSGAISTSIVDRLRRRLRSNGYRTHLTLQMVPEAGNTLLSRVHITPLRASRALATRYLAQKFGLEIDAVTMVMMPPFVREKGDIAQLGAFTSDLAELVSGACKVWISVPERADVGVDISKVDAGDAASMERLQVKVGAKLFGERVQFAKGGDSMAAVIKQAQRGSGSSEG</sequence>
<dbReference type="Proteomes" id="UP001489004">
    <property type="component" value="Unassembled WGS sequence"/>
</dbReference>
<accession>A0AAW1QRE8</accession>
<protein>
    <recommendedName>
        <fullName evidence="2">sucrose-phosphate synthase</fullName>
        <ecNumber evidence="2">2.4.1.14</ecNumber>
    </recommendedName>
</protein>
<evidence type="ECO:0000256" key="1">
    <source>
        <dbReference type="ARBA" id="ARBA00006530"/>
    </source>
</evidence>
<evidence type="ECO:0000256" key="2">
    <source>
        <dbReference type="ARBA" id="ARBA00012536"/>
    </source>
</evidence>
<feature type="region of interest" description="Disordered" evidence="7">
    <location>
        <begin position="779"/>
        <end position="804"/>
    </location>
</feature>
<dbReference type="PANTHER" id="PTHR46039:SF5">
    <property type="entry name" value="SUCROSE-PHOSPHATE SYNTHASE 3-RELATED"/>
    <property type="match status" value="1"/>
</dbReference>
<dbReference type="EMBL" id="JALJOR010000002">
    <property type="protein sequence ID" value="KAK9824003.1"/>
    <property type="molecule type" value="Genomic_DNA"/>
</dbReference>
<evidence type="ECO:0000256" key="3">
    <source>
        <dbReference type="ARBA" id="ARBA00022676"/>
    </source>
</evidence>
<feature type="region of interest" description="Disordered" evidence="7">
    <location>
        <begin position="501"/>
        <end position="522"/>
    </location>
</feature>
<gene>
    <name evidence="10" type="ORF">WJX72_006914</name>
</gene>
<proteinExistence type="inferred from homology"/>
<evidence type="ECO:0000313" key="11">
    <source>
        <dbReference type="Proteomes" id="UP001489004"/>
    </source>
</evidence>
<dbReference type="AlphaFoldDB" id="A0AAW1QRE8"/>
<comment type="caution">
    <text evidence="10">The sequence shown here is derived from an EMBL/GenBank/DDBJ whole genome shotgun (WGS) entry which is preliminary data.</text>
</comment>
<evidence type="ECO:0000256" key="6">
    <source>
        <dbReference type="ARBA" id="ARBA00047471"/>
    </source>
</evidence>
<feature type="domain" description="Sucrose synthase first GT-B" evidence="9">
    <location>
        <begin position="203"/>
        <end position="422"/>
    </location>
</feature>
<comment type="similarity">
    <text evidence="1">Belongs to the glycosyltransferase 1 family.</text>
</comment>
<dbReference type="EC" id="2.4.1.14" evidence="2"/>
<keyword evidence="3" id="KW-0328">Glycosyltransferase</keyword>
<reference evidence="10 11" key="1">
    <citation type="journal article" date="2024" name="Nat. Commun.">
        <title>Phylogenomics reveals the evolutionary origins of lichenization in chlorophyte algae.</title>
        <authorList>
            <person name="Puginier C."/>
            <person name="Libourel C."/>
            <person name="Otte J."/>
            <person name="Skaloud P."/>
            <person name="Haon M."/>
            <person name="Grisel S."/>
            <person name="Petersen M."/>
            <person name="Berrin J.G."/>
            <person name="Delaux P.M."/>
            <person name="Dal Grande F."/>
            <person name="Keller J."/>
        </authorList>
    </citation>
    <scope>NUCLEOTIDE SEQUENCE [LARGE SCALE GENOMIC DNA]</scope>
    <source>
        <strain evidence="10 11">SAG 2043</strain>
    </source>
</reference>
<keyword evidence="4" id="KW-0808">Transferase</keyword>
<comment type="function">
    <text evidence="5">Plays a role in photosynthetic sucrose synthesis by catalyzing the rate-limiting step of sucrose biosynthesis from UDP-glucose and fructose- 6-phosphate. Involved in the regulation of carbon partitioning in the leaves of plants. May regulate the synthesis of sucrose and therefore play a major role as a limiting factor in the export of photoassimilates out of the leaf. Plays a role for sucrose availability that is essential for plant growth and fiber elongation.</text>
</comment>
<feature type="compositionally biased region" description="Low complexity" evidence="7">
    <location>
        <begin position="503"/>
        <end position="514"/>
    </location>
</feature>
<dbReference type="PANTHER" id="PTHR46039">
    <property type="entry name" value="SUCROSE-PHOSPHATE SYNTHASE 3-RELATED"/>
    <property type="match status" value="1"/>
</dbReference>
<evidence type="ECO:0000256" key="7">
    <source>
        <dbReference type="SAM" id="MobiDB-lite"/>
    </source>
</evidence>